<protein>
    <submittedName>
        <fullName evidence="1">Uncharacterized protein</fullName>
    </submittedName>
</protein>
<keyword evidence="2" id="KW-1185">Reference proteome</keyword>
<reference evidence="1 2" key="1">
    <citation type="submission" date="2020-09" db="EMBL/GenBank/DDBJ databases">
        <title>Paenibacillus sp. strain PR3 16S rRNA gene Genome sequencing and assembly.</title>
        <authorList>
            <person name="Kim J."/>
        </authorList>
    </citation>
    <scope>NUCLEOTIDE SEQUENCE [LARGE SCALE GENOMIC DNA]</scope>
    <source>
        <strain evidence="1 2">PR3</strain>
    </source>
</reference>
<organism evidence="1 2">
    <name type="scientific">Paenibacillus terricola</name>
    <dbReference type="NCBI Taxonomy" id="2763503"/>
    <lineage>
        <taxon>Bacteria</taxon>
        <taxon>Bacillati</taxon>
        <taxon>Bacillota</taxon>
        <taxon>Bacilli</taxon>
        <taxon>Bacillales</taxon>
        <taxon>Paenibacillaceae</taxon>
        <taxon>Paenibacillus</taxon>
    </lineage>
</organism>
<dbReference type="Proteomes" id="UP000609346">
    <property type="component" value="Unassembled WGS sequence"/>
</dbReference>
<comment type="caution">
    <text evidence="1">The sequence shown here is derived from an EMBL/GenBank/DDBJ whole genome shotgun (WGS) entry which is preliminary data.</text>
</comment>
<dbReference type="EMBL" id="JACXZA010000004">
    <property type="protein sequence ID" value="MBD3920534.1"/>
    <property type="molecule type" value="Genomic_DNA"/>
</dbReference>
<proteinExistence type="predicted"/>
<accession>A0ABR8N164</accession>
<gene>
    <name evidence="1" type="ORF">H8B09_17355</name>
</gene>
<dbReference type="InterPro" id="IPR011990">
    <property type="entry name" value="TPR-like_helical_dom_sf"/>
</dbReference>
<evidence type="ECO:0000313" key="1">
    <source>
        <dbReference type="EMBL" id="MBD3920534.1"/>
    </source>
</evidence>
<dbReference type="RefSeq" id="WP_191204827.1">
    <property type="nucleotide sequence ID" value="NZ_JACXZA010000004.1"/>
</dbReference>
<dbReference type="SUPFAM" id="SSF48452">
    <property type="entry name" value="TPR-like"/>
    <property type="match status" value="1"/>
</dbReference>
<evidence type="ECO:0000313" key="2">
    <source>
        <dbReference type="Proteomes" id="UP000609346"/>
    </source>
</evidence>
<sequence length="353" mass="42009">MKNRYDELRRSSWSMPEGKQKLLVLEEMIRIADRYMTEEDAYNARTSYFAAAAEAGTQERMITAFAWCLAKYDQSPGSYSQHEIMWYYKWVIGMIWRFPVFRLEQIEAVFEDFKRRCIEYGYSLRTYYHKRSVYLLSRGLTQEATECYKQWRTASRDALADCRACEQNAFGHYLFSANQLKRGMQAVKPILDGKMVCRSIPQATYSEVMVPLLKLKQYEEAVAVGKKAFRTIKGPQFIEEQGVFLEFFTVTDLPKAVKIYNETIRYGLEYKPSWERFNYLLSVRLFLQEWHRKKRRKKLVEDGRVTLDWLEQEIASLADAFNRRNGDDYMLAYMTDKETHMSRMIEAFQQRVE</sequence>
<name>A0ABR8N164_9BACL</name>